<comment type="subcellular location">
    <subcellularLocation>
        <location evidence="1">Cell inner membrane</location>
        <topology evidence="1">Single-pass membrane protein</topology>
    </subcellularLocation>
</comment>
<gene>
    <name evidence="12" type="primary">gspJ</name>
    <name evidence="12" type="ORF">GCM10007895_12250</name>
</gene>
<dbReference type="SUPFAM" id="SSF54523">
    <property type="entry name" value="Pili subunits"/>
    <property type="match status" value="1"/>
</dbReference>
<evidence type="ECO:0000313" key="13">
    <source>
        <dbReference type="Proteomes" id="UP001161422"/>
    </source>
</evidence>
<evidence type="ECO:0000313" key="12">
    <source>
        <dbReference type="EMBL" id="GLP95919.1"/>
    </source>
</evidence>
<proteinExistence type="inferred from homology"/>
<dbReference type="Gene3D" id="3.10.610.10">
    <property type="entry name" value="GSPII I/J protein-like"/>
    <property type="match status" value="1"/>
</dbReference>
<dbReference type="RefSeq" id="WP_095506485.1">
    <property type="nucleotide sequence ID" value="NZ_BSNC01000003.1"/>
</dbReference>
<evidence type="ECO:0000256" key="4">
    <source>
        <dbReference type="ARBA" id="ARBA00022475"/>
    </source>
</evidence>
<dbReference type="InterPro" id="IPR010055">
    <property type="entry name" value="T2SS_protein-GspJ"/>
</dbReference>
<sequence length="246" mass="27160">MSRNSTNTRGFTLLEMLIAIAIFSLIGLASNAVLQTVLSQDEQTKQYTDHLKGLQQGMWAMERDFSQMVARTFRGEEEHGSAVLVHGTNLLESDSETLIFHRLGWLNPDGVLPRGSLQSVAYRVFEGRLERLHFPLPEPIIGEEPTITVIAEEVLAVRYSFFYDKSWTQEVTAELLPKGIALEVEFEDNSKLLRKFLLPGGQTGGANDSDEENGGNNNGNNNNNNSGNNSGNNNSGSSSREDGEPE</sequence>
<keyword evidence="9 11" id="KW-0472">Membrane</keyword>
<evidence type="ECO:0000256" key="5">
    <source>
        <dbReference type="ARBA" id="ARBA00022481"/>
    </source>
</evidence>
<dbReference type="NCBIfam" id="TIGR02532">
    <property type="entry name" value="IV_pilin_GFxxxE"/>
    <property type="match status" value="1"/>
</dbReference>
<dbReference type="AlphaFoldDB" id="A0AA37VUH2"/>
<dbReference type="PANTHER" id="PTHR39583:SF2">
    <property type="entry name" value="TYPE II SECRETION SYSTEM PROTEIN J"/>
    <property type="match status" value="1"/>
</dbReference>
<keyword evidence="8 11" id="KW-1133">Transmembrane helix</keyword>
<dbReference type="GO" id="GO:0005886">
    <property type="term" value="C:plasma membrane"/>
    <property type="evidence" value="ECO:0007669"/>
    <property type="project" value="UniProtKB-SubCell"/>
</dbReference>
<feature type="compositionally biased region" description="Low complexity" evidence="10">
    <location>
        <begin position="214"/>
        <end position="238"/>
    </location>
</feature>
<dbReference type="GO" id="GO:0015628">
    <property type="term" value="P:protein secretion by the type II secretion system"/>
    <property type="evidence" value="ECO:0007669"/>
    <property type="project" value="InterPro"/>
</dbReference>
<protein>
    <recommendedName>
        <fullName evidence="3">Type II secretion system protein J</fullName>
    </recommendedName>
</protein>
<dbReference type="Proteomes" id="UP001161422">
    <property type="component" value="Unassembled WGS sequence"/>
</dbReference>
<keyword evidence="7 11" id="KW-0812">Transmembrane</keyword>
<evidence type="ECO:0000256" key="3">
    <source>
        <dbReference type="ARBA" id="ARBA00021539"/>
    </source>
</evidence>
<reference evidence="12" key="1">
    <citation type="journal article" date="2014" name="Int. J. Syst. Evol. Microbiol.">
        <title>Complete genome sequence of Corynebacterium casei LMG S-19264T (=DSM 44701T), isolated from a smear-ripened cheese.</title>
        <authorList>
            <consortium name="US DOE Joint Genome Institute (JGI-PGF)"/>
            <person name="Walter F."/>
            <person name="Albersmeier A."/>
            <person name="Kalinowski J."/>
            <person name="Ruckert C."/>
        </authorList>
    </citation>
    <scope>NUCLEOTIDE SEQUENCE</scope>
    <source>
        <strain evidence="12">NBRC 101628</strain>
    </source>
</reference>
<keyword evidence="4" id="KW-1003">Cell membrane</keyword>
<evidence type="ECO:0000256" key="10">
    <source>
        <dbReference type="SAM" id="MobiDB-lite"/>
    </source>
</evidence>
<evidence type="ECO:0000256" key="6">
    <source>
        <dbReference type="ARBA" id="ARBA00022519"/>
    </source>
</evidence>
<reference evidence="12" key="2">
    <citation type="submission" date="2023-01" db="EMBL/GenBank/DDBJ databases">
        <title>Draft genome sequence of Paraferrimonas sedimenticola strain NBRC 101628.</title>
        <authorList>
            <person name="Sun Q."/>
            <person name="Mori K."/>
        </authorList>
    </citation>
    <scope>NUCLEOTIDE SEQUENCE</scope>
    <source>
        <strain evidence="12">NBRC 101628</strain>
    </source>
</reference>
<dbReference type="Pfam" id="PF11612">
    <property type="entry name" value="T2SSJ"/>
    <property type="match status" value="1"/>
</dbReference>
<evidence type="ECO:0000256" key="1">
    <source>
        <dbReference type="ARBA" id="ARBA00004377"/>
    </source>
</evidence>
<accession>A0AA37VUH2</accession>
<dbReference type="GO" id="GO:0015627">
    <property type="term" value="C:type II protein secretion system complex"/>
    <property type="evidence" value="ECO:0007669"/>
    <property type="project" value="InterPro"/>
</dbReference>
<keyword evidence="6" id="KW-0997">Cell inner membrane</keyword>
<name>A0AA37VUH2_9GAMM</name>
<evidence type="ECO:0000256" key="11">
    <source>
        <dbReference type="SAM" id="Phobius"/>
    </source>
</evidence>
<keyword evidence="13" id="KW-1185">Reference proteome</keyword>
<dbReference type="EMBL" id="BSNC01000003">
    <property type="protein sequence ID" value="GLP95919.1"/>
    <property type="molecule type" value="Genomic_DNA"/>
</dbReference>
<dbReference type="InterPro" id="IPR051621">
    <property type="entry name" value="T2SS_protein_J"/>
</dbReference>
<comment type="similarity">
    <text evidence="2">Belongs to the GSP J family.</text>
</comment>
<comment type="caution">
    <text evidence="12">The sequence shown here is derived from an EMBL/GenBank/DDBJ whole genome shotgun (WGS) entry which is preliminary data.</text>
</comment>
<dbReference type="Pfam" id="PF07963">
    <property type="entry name" value="N_methyl"/>
    <property type="match status" value="1"/>
</dbReference>
<dbReference type="InterPro" id="IPR045584">
    <property type="entry name" value="Pilin-like"/>
</dbReference>
<dbReference type="PANTHER" id="PTHR39583">
    <property type="entry name" value="TYPE II SECRETION SYSTEM PROTEIN J-RELATED"/>
    <property type="match status" value="1"/>
</dbReference>
<evidence type="ECO:0000256" key="8">
    <source>
        <dbReference type="ARBA" id="ARBA00022989"/>
    </source>
</evidence>
<dbReference type="PROSITE" id="PS00409">
    <property type="entry name" value="PROKAR_NTER_METHYL"/>
    <property type="match status" value="1"/>
</dbReference>
<dbReference type="NCBIfam" id="TIGR01711">
    <property type="entry name" value="gspJ"/>
    <property type="match status" value="1"/>
</dbReference>
<evidence type="ECO:0000256" key="2">
    <source>
        <dbReference type="ARBA" id="ARBA00011084"/>
    </source>
</evidence>
<organism evidence="12 13">
    <name type="scientific">Paraferrimonas sedimenticola</name>
    <dbReference type="NCBI Taxonomy" id="375674"/>
    <lineage>
        <taxon>Bacteria</taxon>
        <taxon>Pseudomonadati</taxon>
        <taxon>Pseudomonadota</taxon>
        <taxon>Gammaproteobacteria</taxon>
        <taxon>Alteromonadales</taxon>
        <taxon>Ferrimonadaceae</taxon>
        <taxon>Paraferrimonas</taxon>
    </lineage>
</organism>
<feature type="region of interest" description="Disordered" evidence="10">
    <location>
        <begin position="203"/>
        <end position="246"/>
    </location>
</feature>
<keyword evidence="5" id="KW-0488">Methylation</keyword>
<feature type="transmembrane region" description="Helical" evidence="11">
    <location>
        <begin position="12"/>
        <end position="34"/>
    </location>
</feature>
<dbReference type="InterPro" id="IPR012902">
    <property type="entry name" value="N_methyl_site"/>
</dbReference>
<evidence type="ECO:0000256" key="7">
    <source>
        <dbReference type="ARBA" id="ARBA00022692"/>
    </source>
</evidence>
<evidence type="ECO:0000256" key="9">
    <source>
        <dbReference type="ARBA" id="ARBA00023136"/>
    </source>
</evidence>